<dbReference type="EMBL" id="UINC01000536">
    <property type="protein sequence ID" value="SUZ57021.1"/>
    <property type="molecule type" value="Genomic_DNA"/>
</dbReference>
<evidence type="ECO:0000259" key="1">
    <source>
        <dbReference type="Pfam" id="PF00857"/>
    </source>
</evidence>
<name>A0A381NQZ7_9ZZZZ</name>
<proteinExistence type="predicted"/>
<dbReference type="GO" id="GO:0008936">
    <property type="term" value="F:nicotinamidase activity"/>
    <property type="evidence" value="ECO:0007669"/>
    <property type="project" value="InterPro"/>
</dbReference>
<dbReference type="PANTHER" id="PTHR47297:SF2">
    <property type="entry name" value="OS02G0606800 PROTEIN"/>
    <property type="match status" value="1"/>
</dbReference>
<sequence length="243" mass="26326">MSAETILQDITESMPLSKTVLDLSSSGQGFGLIIVDEVNGFATVGAGNLAPPVPNEQVSVMVSETDRLARSFTKQAMPILAFLDTHDSGKPQPPYPPHCERGTGEEELVPELKWLEKEPQATLVRKDCINGFIGSFQQDGSNAVTDWVKGNNVVNVLVVGICTDICVMDFVLTLLSARNHGMLPSLKEVVVYDKGCSTYNLPRNVVEEIGLPPSASHPQDITHYMGLYFMASRGAQLAHSVLV</sequence>
<dbReference type="Gene3D" id="3.40.50.850">
    <property type="entry name" value="Isochorismatase-like"/>
    <property type="match status" value="1"/>
</dbReference>
<evidence type="ECO:0000313" key="2">
    <source>
        <dbReference type="EMBL" id="SUZ57021.1"/>
    </source>
</evidence>
<dbReference type="PANTHER" id="PTHR47297">
    <property type="match status" value="1"/>
</dbReference>
<dbReference type="CDD" id="cd00431">
    <property type="entry name" value="cysteine_hydrolases"/>
    <property type="match status" value="1"/>
</dbReference>
<dbReference type="InterPro" id="IPR036380">
    <property type="entry name" value="Isochorismatase-like_sf"/>
</dbReference>
<organism evidence="2">
    <name type="scientific">marine metagenome</name>
    <dbReference type="NCBI Taxonomy" id="408172"/>
    <lineage>
        <taxon>unclassified sequences</taxon>
        <taxon>metagenomes</taxon>
        <taxon>ecological metagenomes</taxon>
    </lineage>
</organism>
<gene>
    <name evidence="2" type="ORF">METZ01_LOCUS9875</name>
</gene>
<accession>A0A381NQZ7</accession>
<protein>
    <recommendedName>
        <fullName evidence="1">Isochorismatase-like domain-containing protein</fullName>
    </recommendedName>
</protein>
<feature type="domain" description="Isochorismatase-like" evidence="1">
    <location>
        <begin position="32"/>
        <end position="200"/>
    </location>
</feature>
<dbReference type="GO" id="GO:0019365">
    <property type="term" value="P:pyridine nucleotide salvage"/>
    <property type="evidence" value="ECO:0007669"/>
    <property type="project" value="InterPro"/>
</dbReference>
<dbReference type="Pfam" id="PF00857">
    <property type="entry name" value="Isochorismatase"/>
    <property type="match status" value="1"/>
</dbReference>
<dbReference type="SUPFAM" id="SSF52499">
    <property type="entry name" value="Isochorismatase-like hydrolases"/>
    <property type="match status" value="1"/>
</dbReference>
<dbReference type="InterPro" id="IPR000868">
    <property type="entry name" value="Isochorismatase-like_dom"/>
</dbReference>
<dbReference type="InterPro" id="IPR044717">
    <property type="entry name" value="NIC1"/>
</dbReference>
<dbReference type="AlphaFoldDB" id="A0A381NQZ7"/>
<reference evidence="2" key="1">
    <citation type="submission" date="2018-05" db="EMBL/GenBank/DDBJ databases">
        <authorList>
            <person name="Lanie J.A."/>
            <person name="Ng W.-L."/>
            <person name="Kazmierczak K.M."/>
            <person name="Andrzejewski T.M."/>
            <person name="Davidsen T.M."/>
            <person name="Wayne K.J."/>
            <person name="Tettelin H."/>
            <person name="Glass J.I."/>
            <person name="Rusch D."/>
            <person name="Podicherti R."/>
            <person name="Tsui H.-C.T."/>
            <person name="Winkler M.E."/>
        </authorList>
    </citation>
    <scope>NUCLEOTIDE SEQUENCE</scope>
</reference>